<evidence type="ECO:0000256" key="4">
    <source>
        <dbReference type="ARBA" id="ARBA00022692"/>
    </source>
</evidence>
<keyword evidence="5 7" id="KW-1133">Transmembrane helix</keyword>
<evidence type="ECO:0000256" key="5">
    <source>
        <dbReference type="ARBA" id="ARBA00022989"/>
    </source>
</evidence>
<accession>A0A8H9HSF3</accession>
<dbReference type="GO" id="GO:0005886">
    <property type="term" value="C:plasma membrane"/>
    <property type="evidence" value="ECO:0007669"/>
    <property type="project" value="UniProtKB-SubCell"/>
</dbReference>
<dbReference type="KEGG" id="kau:B6264_07375"/>
<feature type="transmembrane region" description="Helical" evidence="7">
    <location>
        <begin position="119"/>
        <end position="140"/>
    </location>
</feature>
<dbReference type="PROSITE" id="PS50928">
    <property type="entry name" value="ABC_TM1"/>
    <property type="match status" value="1"/>
</dbReference>
<dbReference type="InterPro" id="IPR035906">
    <property type="entry name" value="MetI-like_sf"/>
</dbReference>
<comment type="subcellular location">
    <subcellularLocation>
        <location evidence="1 7">Cell membrane</location>
        <topology evidence="1 7">Multi-pass membrane protein</topology>
    </subcellularLocation>
</comment>
<dbReference type="AlphaFoldDB" id="A0A8H9HSF3"/>
<dbReference type="SUPFAM" id="SSF161098">
    <property type="entry name" value="MetI-like"/>
    <property type="match status" value="1"/>
</dbReference>
<proteinExistence type="inferred from homology"/>
<keyword evidence="3" id="KW-1003">Cell membrane</keyword>
<dbReference type="InterPro" id="IPR050809">
    <property type="entry name" value="UgpAE/MalFG_permease"/>
</dbReference>
<dbReference type="GeneID" id="97486262"/>
<feature type="domain" description="ABC transmembrane type-1" evidence="8">
    <location>
        <begin position="115"/>
        <end position="331"/>
    </location>
</feature>
<dbReference type="PANTHER" id="PTHR43227">
    <property type="entry name" value="BLL4140 PROTEIN"/>
    <property type="match status" value="1"/>
</dbReference>
<evidence type="ECO:0000313" key="9">
    <source>
        <dbReference type="EMBL" id="GGU77602.1"/>
    </source>
</evidence>
<protein>
    <submittedName>
        <fullName evidence="9">Sugar ABC transporter permease</fullName>
    </submittedName>
</protein>
<gene>
    <name evidence="9" type="ORF">GCM10010502_31900</name>
</gene>
<keyword evidence="2 7" id="KW-0813">Transport</keyword>
<dbReference type="EMBL" id="BMUB01000006">
    <property type="protein sequence ID" value="GGU77602.1"/>
    <property type="molecule type" value="Genomic_DNA"/>
</dbReference>
<dbReference type="OrthoDB" id="9804439at2"/>
<feature type="transmembrane region" description="Helical" evidence="7">
    <location>
        <begin position="250"/>
        <end position="275"/>
    </location>
</feature>
<dbReference type="Proteomes" id="UP000610124">
    <property type="component" value="Unassembled WGS sequence"/>
</dbReference>
<comment type="similarity">
    <text evidence="7">Belongs to the binding-protein-dependent transport system permease family.</text>
</comment>
<evidence type="ECO:0000256" key="2">
    <source>
        <dbReference type="ARBA" id="ARBA00022448"/>
    </source>
</evidence>
<name>A0A8H9HSF3_KITAU</name>
<evidence type="ECO:0000256" key="6">
    <source>
        <dbReference type="ARBA" id="ARBA00023136"/>
    </source>
</evidence>
<evidence type="ECO:0000256" key="1">
    <source>
        <dbReference type="ARBA" id="ARBA00004651"/>
    </source>
</evidence>
<evidence type="ECO:0000256" key="3">
    <source>
        <dbReference type="ARBA" id="ARBA00022475"/>
    </source>
</evidence>
<dbReference type="PANTHER" id="PTHR43227:SF8">
    <property type="entry name" value="DIACETYLCHITOBIOSE UPTAKE SYSTEM PERMEASE PROTEIN DASB"/>
    <property type="match status" value="1"/>
</dbReference>
<feature type="transmembrane region" description="Helical" evidence="7">
    <location>
        <begin position="55"/>
        <end position="74"/>
    </location>
</feature>
<sequence length="342" mass="37503">MAVHSERVQAPSPGSGVAVVAEIDTSAAGGGAEGTAPKRTRSAGGPGIGSRLAPYLLLLPATVATLALLGWPLLKTVLLSFQNLNRRQLVMHLTEWTGFDNYKEQLTDPDFWAVTGRTVAFTLINVVLIMIGGTLIGLLLNHLGKKMRLALSIALLMAWAMPVVAATTVYTWLFDQQWGVVNWLLDQLGWHSMADYNWMSDEYSTFFVVILLVVWMSIPFVAFNMYAGLTTVPKELYEAARMDGAGSLKIFSSVIFPNLKPFFLATTFLEVIWVFKSFTQVYAINGGGPENLTRTLPVHAFLEGSGSQHYGVGAAIAVLTILMLGALMAYYFRIMIKQEDEL</sequence>
<dbReference type="Pfam" id="PF00528">
    <property type="entry name" value="BPD_transp_1"/>
    <property type="match status" value="1"/>
</dbReference>
<evidence type="ECO:0000259" key="8">
    <source>
        <dbReference type="PROSITE" id="PS50928"/>
    </source>
</evidence>
<dbReference type="Gene3D" id="1.10.3720.10">
    <property type="entry name" value="MetI-like"/>
    <property type="match status" value="1"/>
</dbReference>
<evidence type="ECO:0000256" key="7">
    <source>
        <dbReference type="RuleBase" id="RU363032"/>
    </source>
</evidence>
<organism evidence="9 10">
    <name type="scientific">Kitasatospora aureofaciens</name>
    <name type="common">Streptomyces aureofaciens</name>
    <dbReference type="NCBI Taxonomy" id="1894"/>
    <lineage>
        <taxon>Bacteria</taxon>
        <taxon>Bacillati</taxon>
        <taxon>Actinomycetota</taxon>
        <taxon>Actinomycetes</taxon>
        <taxon>Kitasatosporales</taxon>
        <taxon>Streptomycetaceae</taxon>
        <taxon>Kitasatospora</taxon>
    </lineage>
</organism>
<feature type="transmembrane region" description="Helical" evidence="7">
    <location>
        <begin position="310"/>
        <end position="332"/>
    </location>
</feature>
<keyword evidence="6 7" id="KW-0472">Membrane</keyword>
<dbReference type="CDD" id="cd06261">
    <property type="entry name" value="TM_PBP2"/>
    <property type="match status" value="1"/>
</dbReference>
<keyword evidence="4 7" id="KW-0812">Transmembrane</keyword>
<feature type="transmembrane region" description="Helical" evidence="7">
    <location>
        <begin position="206"/>
        <end position="229"/>
    </location>
</feature>
<evidence type="ECO:0000313" key="10">
    <source>
        <dbReference type="Proteomes" id="UP000610124"/>
    </source>
</evidence>
<reference evidence="9" key="2">
    <citation type="submission" date="2020-09" db="EMBL/GenBank/DDBJ databases">
        <authorList>
            <person name="Sun Q."/>
            <person name="Ohkuma M."/>
        </authorList>
    </citation>
    <scope>NUCLEOTIDE SEQUENCE</scope>
    <source>
        <strain evidence="9">JCM 4434</strain>
    </source>
</reference>
<dbReference type="RefSeq" id="WP_030282203.1">
    <property type="nucleotide sequence ID" value="NZ_BMUB01000006.1"/>
</dbReference>
<feature type="transmembrane region" description="Helical" evidence="7">
    <location>
        <begin position="149"/>
        <end position="173"/>
    </location>
</feature>
<reference evidence="9" key="1">
    <citation type="journal article" date="2014" name="Int. J. Syst. Evol. Microbiol.">
        <title>Complete genome sequence of Corynebacterium casei LMG S-19264T (=DSM 44701T), isolated from a smear-ripened cheese.</title>
        <authorList>
            <consortium name="US DOE Joint Genome Institute (JGI-PGF)"/>
            <person name="Walter F."/>
            <person name="Albersmeier A."/>
            <person name="Kalinowski J."/>
            <person name="Ruckert C."/>
        </authorList>
    </citation>
    <scope>NUCLEOTIDE SEQUENCE</scope>
    <source>
        <strain evidence="9">JCM 4434</strain>
    </source>
</reference>
<comment type="caution">
    <text evidence="9">The sequence shown here is derived from an EMBL/GenBank/DDBJ whole genome shotgun (WGS) entry which is preliminary data.</text>
</comment>
<dbReference type="InterPro" id="IPR000515">
    <property type="entry name" value="MetI-like"/>
</dbReference>
<dbReference type="GO" id="GO:0055085">
    <property type="term" value="P:transmembrane transport"/>
    <property type="evidence" value="ECO:0007669"/>
    <property type="project" value="InterPro"/>
</dbReference>